<evidence type="ECO:0000256" key="5">
    <source>
        <dbReference type="ARBA" id="ARBA00038063"/>
    </source>
</evidence>
<dbReference type="CDD" id="cd00462">
    <property type="entry name" value="PTH"/>
    <property type="match status" value="1"/>
</dbReference>
<accession>A0AAU8ACF1</accession>
<dbReference type="EC" id="3.1.1.29" evidence="1 8"/>
<dbReference type="Pfam" id="PF01195">
    <property type="entry name" value="Pept_tRNA_hydro"/>
    <property type="match status" value="1"/>
</dbReference>
<dbReference type="RefSeq" id="WP_079546894.1">
    <property type="nucleotide sequence ID" value="NZ_CP117826.1"/>
</dbReference>
<dbReference type="HAMAP" id="MF_00083">
    <property type="entry name" value="Pept_tRNA_hydro_bact"/>
    <property type="match status" value="1"/>
</dbReference>
<dbReference type="GO" id="GO:0072344">
    <property type="term" value="P:rescue of stalled ribosome"/>
    <property type="evidence" value="ECO:0007669"/>
    <property type="project" value="UniProtKB-UniRule"/>
</dbReference>
<keyword evidence="3 8" id="KW-0378">Hydrolase</keyword>
<sequence>MYFIAGLGNPGLKYKNTRHNAGFQALDVLAKRHGIKLKATKFDAHAGQGMIGGEKVMLIRPTTFMNNSGYAVDGILHYYNAELSRLIVMYDDIDIPFGTLRIREKGSAGTHNGMRSIISYTGSGDFPRIRIGIGKPQGDLIGHVLGKFEKEKREQAQELFARAADACESILTEGVAKAQAKFNC</sequence>
<comment type="function">
    <text evidence="8">Hydrolyzes ribosome-free peptidyl-tRNAs (with 1 or more amino acids incorporated), which drop off the ribosome during protein synthesis, or as a result of ribosome stalling.</text>
</comment>
<dbReference type="PANTHER" id="PTHR17224">
    <property type="entry name" value="PEPTIDYL-TRNA HYDROLASE"/>
    <property type="match status" value="1"/>
</dbReference>
<reference evidence="11" key="1">
    <citation type="submission" date="2023-02" db="EMBL/GenBank/DDBJ databases">
        <title>Gut commensal Christensenella minuta modulates host metabolism via a new class of secondary bile acids.</title>
        <authorList>
            <person name="Liu C."/>
        </authorList>
    </citation>
    <scope>NUCLEOTIDE SEQUENCE</scope>
    <source>
        <strain evidence="11">CA70</strain>
    </source>
</reference>
<evidence type="ECO:0000256" key="10">
    <source>
        <dbReference type="RuleBase" id="RU004320"/>
    </source>
</evidence>
<dbReference type="NCBIfam" id="TIGR00447">
    <property type="entry name" value="pth"/>
    <property type="match status" value="1"/>
</dbReference>
<comment type="function">
    <text evidence="8">Catalyzes the release of premature peptidyl moieties from peptidyl-tRNA molecules trapped in stalled 50S ribosomal subunits, and thus maintains levels of free tRNAs and 50S ribosomes.</text>
</comment>
<dbReference type="GO" id="GO:0005737">
    <property type="term" value="C:cytoplasm"/>
    <property type="evidence" value="ECO:0007669"/>
    <property type="project" value="UniProtKB-SubCell"/>
</dbReference>
<dbReference type="PROSITE" id="PS01196">
    <property type="entry name" value="PEPT_TRNA_HYDROL_2"/>
    <property type="match status" value="1"/>
</dbReference>
<feature type="site" description="Discriminates between blocked and unblocked aminoacyl-tRNA" evidence="8">
    <location>
        <position position="9"/>
    </location>
</feature>
<dbReference type="GO" id="GO:0000049">
    <property type="term" value="F:tRNA binding"/>
    <property type="evidence" value="ECO:0007669"/>
    <property type="project" value="UniProtKB-UniRule"/>
</dbReference>
<evidence type="ECO:0000256" key="8">
    <source>
        <dbReference type="HAMAP-Rule" id="MF_00083"/>
    </source>
</evidence>
<feature type="binding site" evidence="8">
    <location>
        <position position="64"/>
    </location>
    <ligand>
        <name>tRNA</name>
        <dbReference type="ChEBI" id="CHEBI:17843"/>
    </ligand>
</feature>
<dbReference type="InterPro" id="IPR036416">
    <property type="entry name" value="Pept_tRNA_hydro_sf"/>
</dbReference>
<evidence type="ECO:0000256" key="9">
    <source>
        <dbReference type="RuleBase" id="RU000673"/>
    </source>
</evidence>
<feature type="site" description="Stabilizes the basic form of H active site to accept a proton" evidence="8">
    <location>
        <position position="91"/>
    </location>
</feature>
<keyword evidence="2 8" id="KW-0820">tRNA-binding</keyword>
<comment type="subcellular location">
    <subcellularLocation>
        <location evidence="8">Cytoplasm</location>
    </subcellularLocation>
</comment>
<proteinExistence type="inferred from homology"/>
<evidence type="ECO:0000256" key="3">
    <source>
        <dbReference type="ARBA" id="ARBA00022801"/>
    </source>
</evidence>
<feature type="binding site" evidence="8">
    <location>
        <position position="112"/>
    </location>
    <ligand>
        <name>tRNA</name>
        <dbReference type="ChEBI" id="CHEBI:17843"/>
    </ligand>
</feature>
<evidence type="ECO:0000256" key="7">
    <source>
        <dbReference type="ARBA" id="ARBA00050038"/>
    </source>
</evidence>
<dbReference type="PANTHER" id="PTHR17224:SF1">
    <property type="entry name" value="PEPTIDYL-TRNA HYDROLASE"/>
    <property type="match status" value="1"/>
</dbReference>
<dbReference type="FunFam" id="3.40.50.1470:FF:000001">
    <property type="entry name" value="Peptidyl-tRNA hydrolase"/>
    <property type="match status" value="1"/>
</dbReference>
<dbReference type="EMBL" id="CP117826">
    <property type="protein sequence ID" value="XCC63211.1"/>
    <property type="molecule type" value="Genomic_DNA"/>
</dbReference>
<dbReference type="Gene3D" id="3.40.50.1470">
    <property type="entry name" value="Peptidyl-tRNA hydrolase"/>
    <property type="match status" value="1"/>
</dbReference>
<gene>
    <name evidence="8 11" type="primary">pth</name>
    <name evidence="11" type="ORF">PUP29_04655</name>
</gene>
<dbReference type="GO" id="GO:0006515">
    <property type="term" value="P:protein quality control for misfolded or incompletely synthesized proteins"/>
    <property type="evidence" value="ECO:0007669"/>
    <property type="project" value="UniProtKB-UniRule"/>
</dbReference>
<comment type="similarity">
    <text evidence="5 8 10">Belongs to the PTH family.</text>
</comment>
<evidence type="ECO:0000313" key="11">
    <source>
        <dbReference type="EMBL" id="XCC63211.1"/>
    </source>
</evidence>
<dbReference type="InterPro" id="IPR001328">
    <property type="entry name" value="Pept_tRNA_hydro"/>
</dbReference>
<keyword evidence="8" id="KW-0963">Cytoplasm</keyword>
<feature type="binding site" evidence="8">
    <location>
        <position position="14"/>
    </location>
    <ligand>
        <name>tRNA</name>
        <dbReference type="ChEBI" id="CHEBI:17843"/>
    </ligand>
</feature>
<evidence type="ECO:0000256" key="6">
    <source>
        <dbReference type="ARBA" id="ARBA00048707"/>
    </source>
</evidence>
<organism evidence="11">
    <name type="scientific">Christensenella massiliensis</name>
    <dbReference type="NCBI Taxonomy" id="1805714"/>
    <lineage>
        <taxon>Bacteria</taxon>
        <taxon>Bacillati</taxon>
        <taxon>Bacillota</taxon>
        <taxon>Clostridia</taxon>
        <taxon>Christensenellales</taxon>
        <taxon>Christensenellaceae</taxon>
        <taxon>Christensenella</taxon>
    </lineage>
</organism>
<dbReference type="AlphaFoldDB" id="A0AAU8ACF1"/>
<feature type="active site" description="Proton acceptor" evidence="8">
    <location>
        <position position="19"/>
    </location>
</feature>
<dbReference type="GO" id="GO:0004045">
    <property type="term" value="F:peptidyl-tRNA hydrolase activity"/>
    <property type="evidence" value="ECO:0007669"/>
    <property type="project" value="UniProtKB-UniRule"/>
</dbReference>
<evidence type="ECO:0000256" key="4">
    <source>
        <dbReference type="ARBA" id="ARBA00022884"/>
    </source>
</evidence>
<keyword evidence="4 8" id="KW-0694">RNA-binding</keyword>
<feature type="binding site" evidence="8">
    <location>
        <position position="66"/>
    </location>
    <ligand>
        <name>tRNA</name>
        <dbReference type="ChEBI" id="CHEBI:17843"/>
    </ligand>
</feature>
<name>A0AAU8ACF1_9FIRM</name>
<evidence type="ECO:0000256" key="1">
    <source>
        <dbReference type="ARBA" id="ARBA00013260"/>
    </source>
</evidence>
<comment type="catalytic activity">
    <reaction evidence="6 8 9">
        <text>an N-acyl-L-alpha-aminoacyl-tRNA + H2O = an N-acyl-L-amino acid + a tRNA + H(+)</text>
        <dbReference type="Rhea" id="RHEA:54448"/>
        <dbReference type="Rhea" id="RHEA-COMP:10123"/>
        <dbReference type="Rhea" id="RHEA-COMP:13883"/>
        <dbReference type="ChEBI" id="CHEBI:15377"/>
        <dbReference type="ChEBI" id="CHEBI:15378"/>
        <dbReference type="ChEBI" id="CHEBI:59874"/>
        <dbReference type="ChEBI" id="CHEBI:78442"/>
        <dbReference type="ChEBI" id="CHEBI:138191"/>
        <dbReference type="EC" id="3.1.1.29"/>
    </reaction>
</comment>
<evidence type="ECO:0000256" key="2">
    <source>
        <dbReference type="ARBA" id="ARBA00022555"/>
    </source>
</evidence>
<comment type="subunit">
    <text evidence="8">Monomer.</text>
</comment>
<dbReference type="PROSITE" id="PS01195">
    <property type="entry name" value="PEPT_TRNA_HYDROL_1"/>
    <property type="match status" value="1"/>
</dbReference>
<protein>
    <recommendedName>
        <fullName evidence="7 8">Peptidyl-tRNA hydrolase</fullName>
        <shortName evidence="8">Pth</shortName>
        <ecNumber evidence="1 8">3.1.1.29</ecNumber>
    </recommendedName>
</protein>
<dbReference type="InterPro" id="IPR018171">
    <property type="entry name" value="Pept_tRNA_hydro_CS"/>
</dbReference>
<dbReference type="SUPFAM" id="SSF53178">
    <property type="entry name" value="Peptidyl-tRNA hydrolase-like"/>
    <property type="match status" value="1"/>
</dbReference>